<evidence type="ECO:0000256" key="5">
    <source>
        <dbReference type="ARBA" id="ARBA00023136"/>
    </source>
</evidence>
<keyword evidence="7" id="KW-0325">Glycoprotein</keyword>
<dbReference type="Proteomes" id="UP001642540">
    <property type="component" value="Unassembled WGS sequence"/>
</dbReference>
<comment type="caution">
    <text evidence="9">The sequence shown here is derived from an EMBL/GenBank/DDBJ whole genome shotgun (WGS) entry which is preliminary data.</text>
</comment>
<keyword evidence="5 8" id="KW-0472">Membrane</keyword>
<keyword evidence="3 8" id="KW-0812">Transmembrane</keyword>
<name>A0ABP1RAP9_9HEXA</name>
<evidence type="ECO:0000256" key="2">
    <source>
        <dbReference type="ARBA" id="ARBA00022475"/>
    </source>
</evidence>
<feature type="transmembrane region" description="Helical" evidence="8">
    <location>
        <begin position="1035"/>
        <end position="1060"/>
    </location>
</feature>
<evidence type="ECO:0000256" key="1">
    <source>
        <dbReference type="ARBA" id="ARBA00004651"/>
    </source>
</evidence>
<accession>A0ABP1RAP9</accession>
<feature type="transmembrane region" description="Helical" evidence="8">
    <location>
        <begin position="768"/>
        <end position="793"/>
    </location>
</feature>
<evidence type="ECO:0000313" key="10">
    <source>
        <dbReference type="Proteomes" id="UP001642540"/>
    </source>
</evidence>
<dbReference type="InterPro" id="IPR052192">
    <property type="entry name" value="Insect_Ionotropic_Sensory_Rcpt"/>
</dbReference>
<dbReference type="EMBL" id="CAXLJM020000068">
    <property type="protein sequence ID" value="CAL8124469.1"/>
    <property type="molecule type" value="Genomic_DNA"/>
</dbReference>
<dbReference type="PANTHER" id="PTHR42643">
    <property type="entry name" value="IONOTROPIC RECEPTOR 20A-RELATED"/>
    <property type="match status" value="1"/>
</dbReference>
<evidence type="ECO:0000256" key="6">
    <source>
        <dbReference type="ARBA" id="ARBA00023170"/>
    </source>
</evidence>
<keyword evidence="10" id="KW-1185">Reference proteome</keyword>
<proteinExistence type="predicted"/>
<evidence type="ECO:0000256" key="7">
    <source>
        <dbReference type="ARBA" id="ARBA00023180"/>
    </source>
</evidence>
<dbReference type="Gene3D" id="1.10.287.70">
    <property type="match status" value="1"/>
</dbReference>
<keyword evidence="4 8" id="KW-1133">Transmembrane helix</keyword>
<keyword evidence="6" id="KW-0675">Receptor</keyword>
<sequence length="1064" mass="122589">MAIMETESRENSREVVGLFQNFEHCLFQFHIGNSVDQIDNWDSYTNIINFYAGVAPFTFQNSINYIPTHGENGERWGALRKFSNCSVYLQLHLCQPLSVFSGTLRWKHDFIWFMFLSNITDCDDSENESSTREYNLHTAMLARFASTGIFFGIFNYSRVSMLCLSCEQTNWMTNLKEDYIDIPSYKSLCFIALIFSTLFKGTLVSFLSNPQPPKVPDCLPLILEANMVIATQGSFTMLSNTRKFMRRSVLKDTLMDILVNLPEYNESVYGDLYRKMKWIGDGYESTTIELLKGNMIFNKYSNESTDLGKGFFIMDRLDGVELFKLHLSFFTGNWVSNTQPLPIFMSRVGWAIKKNYLYSIFRNKLAQLDESGIYNRWFTFYAKADTLHHVKGTAKILGGYGPSGLGWRNSTAGNSVDQVDNWDAYTNIINFYAGVAPFTFQDSINYIPTHGQNGERWGSLRKFSNCSVYLQLHLCQPLSAFSGTLRWKHNFIWFVFLSNITDCDNEENESSTRENNLQTAMLARFGSTGIFFGIFNYSRVGMLCLSCDKKNWMTNLNDGSLSNIPSYKRLWSKLHSNLNQVHVLLEFKWKEFPNAEMWNCNIHKGGVIDAQKCTFLLMMKSLNFSMIDRESPHFTQVVQHSAIISGLVVDTRNLRWMAANRLELQGYAMDGMPYAYIMVLDSLPTNWKALIQPFDWMTWTSLIFATFFIALVLYQEFNQIQIRPSFHVLQWALKITSSFINVWLPTLTLLVDQSVLNVTILKRNSISCAIWILWSFIAFIFSTLFKGTLVSFLSNPQPPKVPDTLPLILEANMVIATQSSFTMLYNGRNLMNSSILKNTLKDLLGNLPEYNGSVYGDLYRKMKWIGDDYESTTIELLKGNMIFNKDSNESTDLGKGFFIMDRLDRVELFKLHLSFFTENWVSNTQPLPIFMSRVGWAIKKNYLYSIFRNKLAQLDESGIYIRWFTFYGKADSIHSVKETAKRLDRLGSGWRNGWTDSNINLMKNRNGISLANLFNYVYMNKRKPTTHAETLPSKVYMIMVAGTIIWLAGLSVVLGIEMLVKVRR</sequence>
<reference evidence="9 10" key="1">
    <citation type="submission" date="2024-08" db="EMBL/GenBank/DDBJ databases">
        <authorList>
            <person name="Cucini C."/>
            <person name="Frati F."/>
        </authorList>
    </citation>
    <scope>NUCLEOTIDE SEQUENCE [LARGE SCALE GENOMIC DNA]</scope>
</reference>
<organism evidence="9 10">
    <name type="scientific">Orchesella dallaii</name>
    <dbReference type="NCBI Taxonomy" id="48710"/>
    <lineage>
        <taxon>Eukaryota</taxon>
        <taxon>Metazoa</taxon>
        <taxon>Ecdysozoa</taxon>
        <taxon>Arthropoda</taxon>
        <taxon>Hexapoda</taxon>
        <taxon>Collembola</taxon>
        <taxon>Entomobryomorpha</taxon>
        <taxon>Entomobryoidea</taxon>
        <taxon>Orchesellidae</taxon>
        <taxon>Orchesellinae</taxon>
        <taxon>Orchesella</taxon>
    </lineage>
</organism>
<comment type="subcellular location">
    <subcellularLocation>
        <location evidence="1">Cell membrane</location>
        <topology evidence="1">Multi-pass membrane protein</topology>
    </subcellularLocation>
</comment>
<evidence type="ECO:0000256" key="3">
    <source>
        <dbReference type="ARBA" id="ARBA00022692"/>
    </source>
</evidence>
<dbReference type="PANTHER" id="PTHR42643:SF24">
    <property type="entry name" value="IONOTROPIC RECEPTOR 60A"/>
    <property type="match status" value="1"/>
</dbReference>
<keyword evidence="2" id="KW-1003">Cell membrane</keyword>
<protein>
    <submittedName>
        <fullName evidence="9">Uncharacterized protein</fullName>
    </submittedName>
</protein>
<feature type="transmembrane region" description="Helical" evidence="8">
    <location>
        <begin position="696"/>
        <end position="715"/>
    </location>
</feature>
<evidence type="ECO:0000256" key="8">
    <source>
        <dbReference type="SAM" id="Phobius"/>
    </source>
</evidence>
<evidence type="ECO:0000313" key="9">
    <source>
        <dbReference type="EMBL" id="CAL8124469.1"/>
    </source>
</evidence>
<evidence type="ECO:0000256" key="4">
    <source>
        <dbReference type="ARBA" id="ARBA00022989"/>
    </source>
</evidence>
<gene>
    <name evidence="9" type="ORF">ODALV1_LOCUS20622</name>
</gene>